<feature type="domain" description="Ketopantoate reductase C-terminal" evidence="13">
    <location>
        <begin position="191"/>
        <end position="312"/>
    </location>
</feature>
<evidence type="ECO:0000256" key="2">
    <source>
        <dbReference type="ARBA" id="ARBA00004994"/>
    </source>
</evidence>
<evidence type="ECO:0000256" key="6">
    <source>
        <dbReference type="ARBA" id="ARBA00022655"/>
    </source>
</evidence>
<comment type="catalytic activity">
    <reaction evidence="10 11">
        <text>(R)-pantoate + NADP(+) = 2-dehydropantoate + NADPH + H(+)</text>
        <dbReference type="Rhea" id="RHEA:16233"/>
        <dbReference type="ChEBI" id="CHEBI:11561"/>
        <dbReference type="ChEBI" id="CHEBI:15378"/>
        <dbReference type="ChEBI" id="CHEBI:15980"/>
        <dbReference type="ChEBI" id="CHEBI:57783"/>
        <dbReference type="ChEBI" id="CHEBI:58349"/>
        <dbReference type="EC" id="1.1.1.169"/>
    </reaction>
</comment>
<evidence type="ECO:0000256" key="10">
    <source>
        <dbReference type="ARBA" id="ARBA00048793"/>
    </source>
</evidence>
<keyword evidence="7 11" id="KW-0521">NADP</keyword>
<dbReference type="PANTHER" id="PTHR21708">
    <property type="entry name" value="PROBABLE 2-DEHYDROPANTOATE 2-REDUCTASE"/>
    <property type="match status" value="1"/>
</dbReference>
<organism evidence="14">
    <name type="scientific">uncultured Alphaproteobacteria bacterium</name>
    <dbReference type="NCBI Taxonomy" id="91750"/>
    <lineage>
        <taxon>Bacteria</taxon>
        <taxon>Pseudomonadati</taxon>
        <taxon>Pseudomonadota</taxon>
        <taxon>Alphaproteobacteria</taxon>
        <taxon>environmental samples</taxon>
    </lineage>
</organism>
<keyword evidence="6 11" id="KW-0566">Pantothenate biosynthesis</keyword>
<evidence type="ECO:0000256" key="5">
    <source>
        <dbReference type="ARBA" id="ARBA00019465"/>
    </source>
</evidence>
<evidence type="ECO:0000259" key="12">
    <source>
        <dbReference type="Pfam" id="PF02558"/>
    </source>
</evidence>
<dbReference type="PANTHER" id="PTHR21708:SF26">
    <property type="entry name" value="2-DEHYDROPANTOATE 2-REDUCTASE"/>
    <property type="match status" value="1"/>
</dbReference>
<reference evidence="14" key="1">
    <citation type="submission" date="2016-04" db="EMBL/GenBank/DDBJ databases">
        <authorList>
            <person name="Evans L.H."/>
            <person name="Alamgir A."/>
            <person name="Owens N."/>
            <person name="Weber N.D."/>
            <person name="Virtaneva K."/>
            <person name="Barbian K."/>
            <person name="Babar A."/>
            <person name="Rosenke K."/>
        </authorList>
    </citation>
    <scope>NUCLEOTIDE SEQUENCE</scope>
    <source>
        <strain evidence="14">86</strain>
    </source>
</reference>
<evidence type="ECO:0000256" key="4">
    <source>
        <dbReference type="ARBA" id="ARBA00013014"/>
    </source>
</evidence>
<dbReference type="SUPFAM" id="SSF51735">
    <property type="entry name" value="NAD(P)-binding Rossmann-fold domains"/>
    <property type="match status" value="1"/>
</dbReference>
<dbReference type="AlphaFoldDB" id="A0A212JJC5"/>
<protein>
    <recommendedName>
        <fullName evidence="5 11">2-dehydropantoate 2-reductase</fullName>
        <ecNumber evidence="4 11">1.1.1.169</ecNumber>
    </recommendedName>
    <alternativeName>
        <fullName evidence="9 11">Ketopantoate reductase</fullName>
    </alternativeName>
</protein>
<dbReference type="InterPro" id="IPR051402">
    <property type="entry name" value="KPR-Related"/>
</dbReference>
<evidence type="ECO:0000259" key="13">
    <source>
        <dbReference type="Pfam" id="PF08546"/>
    </source>
</evidence>
<dbReference type="InterPro" id="IPR013328">
    <property type="entry name" value="6PGD_dom2"/>
</dbReference>
<dbReference type="InterPro" id="IPR036291">
    <property type="entry name" value="NAD(P)-bd_dom_sf"/>
</dbReference>
<dbReference type="GO" id="GO:0008677">
    <property type="term" value="F:2-dehydropantoate 2-reductase activity"/>
    <property type="evidence" value="ECO:0007669"/>
    <property type="project" value="UniProtKB-EC"/>
</dbReference>
<dbReference type="EC" id="1.1.1.169" evidence="4 11"/>
<feature type="domain" description="Ketopantoate reductase N-terminal" evidence="12">
    <location>
        <begin position="3"/>
        <end position="152"/>
    </location>
</feature>
<dbReference type="InterPro" id="IPR013332">
    <property type="entry name" value="KPR_N"/>
</dbReference>
<evidence type="ECO:0000256" key="7">
    <source>
        <dbReference type="ARBA" id="ARBA00022857"/>
    </source>
</evidence>
<comment type="function">
    <text evidence="1 11">Catalyzes the NADPH-dependent reduction of ketopantoate into pantoic acid.</text>
</comment>
<dbReference type="Pfam" id="PF08546">
    <property type="entry name" value="ApbA_C"/>
    <property type="match status" value="1"/>
</dbReference>
<dbReference type="InterPro" id="IPR013752">
    <property type="entry name" value="KPA_reductase"/>
</dbReference>
<dbReference type="InterPro" id="IPR008927">
    <property type="entry name" value="6-PGluconate_DH-like_C_sf"/>
</dbReference>
<dbReference type="InterPro" id="IPR003710">
    <property type="entry name" value="ApbA"/>
</dbReference>
<dbReference type="GO" id="GO:0005737">
    <property type="term" value="C:cytoplasm"/>
    <property type="evidence" value="ECO:0007669"/>
    <property type="project" value="TreeGrafter"/>
</dbReference>
<gene>
    <name evidence="14" type="ORF">KL86APRO_11154</name>
</gene>
<evidence type="ECO:0000256" key="1">
    <source>
        <dbReference type="ARBA" id="ARBA00002919"/>
    </source>
</evidence>
<name>A0A212JJC5_9PROT</name>
<comment type="pathway">
    <text evidence="2 11">Cofactor biosynthesis; (R)-pantothenate biosynthesis; (R)-pantoate from 3-methyl-2-oxobutanoate: step 2/2.</text>
</comment>
<comment type="similarity">
    <text evidence="3 11">Belongs to the ketopantoate reductase family.</text>
</comment>
<dbReference type="EMBL" id="FLUO01000001">
    <property type="protein sequence ID" value="SBV99385.1"/>
    <property type="molecule type" value="Genomic_DNA"/>
</dbReference>
<evidence type="ECO:0000313" key="14">
    <source>
        <dbReference type="EMBL" id="SBV99385.1"/>
    </source>
</evidence>
<evidence type="ECO:0000256" key="8">
    <source>
        <dbReference type="ARBA" id="ARBA00023002"/>
    </source>
</evidence>
<dbReference type="NCBIfam" id="TIGR00745">
    <property type="entry name" value="apbA_panE"/>
    <property type="match status" value="1"/>
</dbReference>
<dbReference type="Gene3D" id="3.40.50.720">
    <property type="entry name" value="NAD(P)-binding Rossmann-like Domain"/>
    <property type="match status" value="1"/>
</dbReference>
<dbReference type="FunFam" id="1.10.1040.10:FF:000017">
    <property type="entry name" value="2-dehydropantoate 2-reductase"/>
    <property type="match status" value="1"/>
</dbReference>
<accession>A0A212JJC5</accession>
<dbReference type="SUPFAM" id="SSF48179">
    <property type="entry name" value="6-phosphogluconate dehydrogenase C-terminal domain-like"/>
    <property type="match status" value="1"/>
</dbReference>
<keyword evidence="8 11" id="KW-0560">Oxidoreductase</keyword>
<dbReference type="FunFam" id="3.40.50.720:FF:000307">
    <property type="entry name" value="2-dehydropantoate 2-reductase"/>
    <property type="match status" value="1"/>
</dbReference>
<evidence type="ECO:0000256" key="11">
    <source>
        <dbReference type="RuleBase" id="RU362068"/>
    </source>
</evidence>
<evidence type="ECO:0000256" key="3">
    <source>
        <dbReference type="ARBA" id="ARBA00007870"/>
    </source>
</evidence>
<evidence type="ECO:0000256" key="9">
    <source>
        <dbReference type="ARBA" id="ARBA00032024"/>
    </source>
</evidence>
<proteinExistence type="inferred from homology"/>
<dbReference type="Gene3D" id="1.10.1040.10">
    <property type="entry name" value="N-(1-d-carboxylethyl)-l-norvaline Dehydrogenase, domain 2"/>
    <property type="match status" value="1"/>
</dbReference>
<dbReference type="GO" id="GO:0015940">
    <property type="term" value="P:pantothenate biosynthetic process"/>
    <property type="evidence" value="ECO:0007669"/>
    <property type="project" value="UniProtKB-UniPathway"/>
</dbReference>
<sequence>MKIGIFGAGAVGGFLGAKLAAAGQDVHFVARDNQMKAMRLNGLVVKSETFGNTYIAKPQVTDDPEEIGACDVVFLTVKLYDTEEAVRKMEPMVGAGTVVISLQNGLVAHEPLVKAFGEERVLGGVAYTMAYIETPGIIQQIGRWGRFVFGRFVPGATARGEAMEENAPQLRAEMLKDVLIDAGLEAAVSDDIRTEIWKKFAYLAPLAGVCALLRLPLGEILADPDAKAMLGAAIDEVIHVSSKCGVKFEPTLKATIMKMFASMPPEMGTSMLIDMLYGKRLEVPWLSGAVSRFGHRNDVPTPTHDAIYSALKLWAEAA</sequence>
<dbReference type="UniPathway" id="UPA00028">
    <property type="reaction ID" value="UER00004"/>
</dbReference>
<dbReference type="Pfam" id="PF02558">
    <property type="entry name" value="ApbA"/>
    <property type="match status" value="1"/>
</dbReference>